<dbReference type="OrthoDB" id="9802525at2"/>
<dbReference type="InterPro" id="IPR001296">
    <property type="entry name" value="Glyco_trans_1"/>
</dbReference>
<sequence length="392" mass="45378">MKILHVIANLAPRYGGPAKACFELARAVAQRGHEVTIYTTNQDGDGELDTPLNQIIQREGVQLRFFPIQSPRFWGTSLPMARALAQMIPTVDIVHIHSLYLFHNLIAPWLCRWYKKPYVMLPHGTLDPFLYQRHRQRKRLMEWTFENRNMRQATAIHFITQEEQLLAQPYTHNAHSVIVPLGLTLNEYDKPRPSQWLAHYYPETKDKKIILFFGRIHFKKGLDLLIPAFIALAKQQDDIHLVIAGPDDERYADHLKHLLSVDNMLDRATFTGMIQGDEKLSLLRESYLFALPSYSENFGIAVLEAMACRCPVLISDKVNLHHDIQQAKAGVIVPCEQNAVQQALADLLANPFQARYYGEKGRQLVENRYQWQQIGELMEQTYQQLIEKHHVR</sequence>
<keyword evidence="4" id="KW-1185">Reference proteome</keyword>
<dbReference type="GO" id="GO:0016757">
    <property type="term" value="F:glycosyltransferase activity"/>
    <property type="evidence" value="ECO:0007669"/>
    <property type="project" value="InterPro"/>
</dbReference>
<dbReference type="STRING" id="395493.BegalDRAFT_0501"/>
<dbReference type="SUPFAM" id="SSF53756">
    <property type="entry name" value="UDP-Glycosyltransferase/glycogen phosphorylase"/>
    <property type="match status" value="1"/>
</dbReference>
<keyword evidence="3" id="KW-0808">Transferase</keyword>
<dbReference type="Pfam" id="PF13439">
    <property type="entry name" value="Glyco_transf_4"/>
    <property type="match status" value="1"/>
</dbReference>
<dbReference type="Pfam" id="PF00534">
    <property type="entry name" value="Glycos_transf_1"/>
    <property type="match status" value="1"/>
</dbReference>
<dbReference type="eggNOG" id="COG0438">
    <property type="taxonomic scope" value="Bacteria"/>
</dbReference>
<gene>
    <name evidence="3" type="ORF">BegalDRAFT_0501</name>
</gene>
<dbReference type="AlphaFoldDB" id="I3CCS6"/>
<evidence type="ECO:0000259" key="2">
    <source>
        <dbReference type="Pfam" id="PF13439"/>
    </source>
</evidence>
<dbReference type="RefSeq" id="WP_002683346.1">
    <property type="nucleotide sequence ID" value="NZ_JH600070.1"/>
</dbReference>
<dbReference type="HOGENOM" id="CLU_009583_2_1_6"/>
<dbReference type="EMBL" id="JH600070">
    <property type="protein sequence ID" value="EIJ41419.1"/>
    <property type="molecule type" value="Genomic_DNA"/>
</dbReference>
<evidence type="ECO:0000313" key="3">
    <source>
        <dbReference type="EMBL" id="EIJ41419.1"/>
    </source>
</evidence>
<dbReference type="InterPro" id="IPR028098">
    <property type="entry name" value="Glyco_trans_4-like_N"/>
</dbReference>
<dbReference type="Proteomes" id="UP000005744">
    <property type="component" value="Unassembled WGS sequence"/>
</dbReference>
<feature type="domain" description="Glycosyl transferase family 1" evidence="1">
    <location>
        <begin position="204"/>
        <end position="363"/>
    </location>
</feature>
<feature type="domain" description="Glycosyltransferase subfamily 4-like N-terminal" evidence="2">
    <location>
        <begin position="14"/>
        <end position="182"/>
    </location>
</feature>
<evidence type="ECO:0000259" key="1">
    <source>
        <dbReference type="Pfam" id="PF00534"/>
    </source>
</evidence>
<dbReference type="PANTHER" id="PTHR45947:SF3">
    <property type="entry name" value="SULFOQUINOVOSYL TRANSFERASE SQD2"/>
    <property type="match status" value="1"/>
</dbReference>
<reference evidence="3 4" key="1">
    <citation type="submission" date="2011-11" db="EMBL/GenBank/DDBJ databases">
        <title>Improved High-Quality Draft sequence of Beggiatoa alba B18lD.</title>
        <authorList>
            <consortium name="US DOE Joint Genome Institute"/>
            <person name="Lucas S."/>
            <person name="Han J."/>
            <person name="Lapidus A."/>
            <person name="Cheng J.-F."/>
            <person name="Goodwin L."/>
            <person name="Pitluck S."/>
            <person name="Peters L."/>
            <person name="Mikhailova N."/>
            <person name="Held B."/>
            <person name="Detter J.C."/>
            <person name="Han C."/>
            <person name="Tapia R."/>
            <person name="Land M."/>
            <person name="Hauser L."/>
            <person name="Kyrpides N."/>
            <person name="Ivanova N."/>
            <person name="Pagani I."/>
            <person name="Samuel K."/>
            <person name="Teske A."/>
            <person name="Mueller J."/>
            <person name="Woyke T."/>
        </authorList>
    </citation>
    <scope>NUCLEOTIDE SEQUENCE [LARGE SCALE GENOMIC DNA]</scope>
    <source>
        <strain evidence="3 4">B18LD</strain>
    </source>
</reference>
<organism evidence="3 4">
    <name type="scientific">Beggiatoa alba B18LD</name>
    <dbReference type="NCBI Taxonomy" id="395493"/>
    <lineage>
        <taxon>Bacteria</taxon>
        <taxon>Pseudomonadati</taxon>
        <taxon>Pseudomonadota</taxon>
        <taxon>Gammaproteobacteria</taxon>
        <taxon>Thiotrichales</taxon>
        <taxon>Thiotrichaceae</taxon>
        <taxon>Beggiatoa</taxon>
    </lineage>
</organism>
<accession>I3CCS6</accession>
<evidence type="ECO:0000313" key="4">
    <source>
        <dbReference type="Proteomes" id="UP000005744"/>
    </source>
</evidence>
<dbReference type="PANTHER" id="PTHR45947">
    <property type="entry name" value="SULFOQUINOVOSYL TRANSFERASE SQD2"/>
    <property type="match status" value="1"/>
</dbReference>
<proteinExistence type="predicted"/>
<dbReference type="Gene3D" id="3.40.50.2000">
    <property type="entry name" value="Glycogen Phosphorylase B"/>
    <property type="match status" value="2"/>
</dbReference>
<dbReference type="InterPro" id="IPR050194">
    <property type="entry name" value="Glycosyltransferase_grp1"/>
</dbReference>
<protein>
    <submittedName>
        <fullName evidence="3">Glycosyltransferase</fullName>
    </submittedName>
</protein>
<name>I3CCS6_9GAMM</name>